<dbReference type="Pfam" id="PF14945">
    <property type="entry name" value="LLC1"/>
    <property type="match status" value="1"/>
</dbReference>
<dbReference type="Proteomes" id="UP000001307">
    <property type="component" value="Unassembled WGS sequence"/>
</dbReference>
<dbReference type="InParanoid" id="E4XHN6"/>
<keyword evidence="1" id="KW-1015">Disulfide bond</keyword>
<dbReference type="Gene3D" id="4.10.1220.10">
    <property type="entry name" value="EGF-type module"/>
    <property type="match status" value="1"/>
</dbReference>
<reference evidence="2" key="1">
    <citation type="journal article" date="2010" name="Science">
        <title>Plasticity of animal genome architecture unmasked by rapid evolution of a pelagic tunicate.</title>
        <authorList>
            <person name="Denoeud F."/>
            <person name="Henriet S."/>
            <person name="Mungpakdee S."/>
            <person name="Aury J.M."/>
            <person name="Da Silva C."/>
            <person name="Brinkmann H."/>
            <person name="Mikhaleva J."/>
            <person name="Olsen L.C."/>
            <person name="Jubin C."/>
            <person name="Canestro C."/>
            <person name="Bouquet J.M."/>
            <person name="Danks G."/>
            <person name="Poulain J."/>
            <person name="Campsteijn C."/>
            <person name="Adamski M."/>
            <person name="Cross I."/>
            <person name="Yadetie F."/>
            <person name="Muffato M."/>
            <person name="Louis A."/>
            <person name="Butcher S."/>
            <person name="Tsagkogeorga G."/>
            <person name="Konrad A."/>
            <person name="Singh S."/>
            <person name="Jensen M.F."/>
            <person name="Cong E.H."/>
            <person name="Eikeseth-Otteraa H."/>
            <person name="Noel B."/>
            <person name="Anthouard V."/>
            <person name="Porcel B.M."/>
            <person name="Kachouri-Lafond R."/>
            <person name="Nishino A."/>
            <person name="Ugolini M."/>
            <person name="Chourrout P."/>
            <person name="Nishida H."/>
            <person name="Aasland R."/>
            <person name="Huzurbazar S."/>
            <person name="Westhof E."/>
            <person name="Delsuc F."/>
            <person name="Lehrach H."/>
            <person name="Reinhardt R."/>
            <person name="Weissenbach J."/>
            <person name="Roy S.W."/>
            <person name="Artiguenave F."/>
            <person name="Postlethwait J.H."/>
            <person name="Manak J.R."/>
            <person name="Thompson E.M."/>
            <person name="Jaillon O."/>
            <person name="Du Pasquier L."/>
            <person name="Boudinot P."/>
            <person name="Liberles D.A."/>
            <person name="Volff J.N."/>
            <person name="Philippe H."/>
            <person name="Lenhard B."/>
            <person name="Roest Crollius H."/>
            <person name="Wincker P."/>
            <person name="Chourrout D."/>
        </authorList>
    </citation>
    <scope>NUCLEOTIDE SEQUENCE [LARGE SCALE GENOMIC DNA]</scope>
</reference>
<protein>
    <submittedName>
        <fullName evidence="2">Uncharacterized protein</fullName>
    </submittedName>
</protein>
<keyword evidence="3" id="KW-1185">Reference proteome</keyword>
<sequence>MATEKLIDFVAQDQIYKDYVRKEKDSVGKWVQTFDFMLSEESLKRATGQIETVSARNKNIPPTSALKIGHRVGKKLDPWAGERAGRGPNPLVPYLTRRLIPNDMRTCFTVFQFIFFNSEISRNSASASFSGISGLRRYHQKRSSFGFIERRDEGIKCIGEHKFILKRQICDGQPDCRDGSDEITCTSIKWTSIHLPESCKSSSDCDYKFQYQYDQNQGKCEKCLDCGPCSTIARFWTMEDCQNDCEFPDRMRIFQQETFSVLYSEVYPGLYPFKRNLVELWLSGNIRQPEMKAKKNNFALRGVILEAERNPTDADQFSVIMTINEDYNQQWISGYSARLNVTLRKRKHFPLGKEMIITGKTSGNLDNNDRLKVTDAVLRSSRSRSLRRNIRSRFSVPHH</sequence>
<evidence type="ECO:0000256" key="1">
    <source>
        <dbReference type="ARBA" id="ARBA00023157"/>
    </source>
</evidence>
<name>E4XHN6_OIKDI</name>
<gene>
    <name evidence="2" type="ORF">GSOID_T00011017001</name>
</gene>
<dbReference type="InterPro" id="IPR002172">
    <property type="entry name" value="LDrepeatLR_classA_rpt"/>
</dbReference>
<organism evidence="2">
    <name type="scientific">Oikopleura dioica</name>
    <name type="common">Tunicate</name>
    <dbReference type="NCBI Taxonomy" id="34765"/>
    <lineage>
        <taxon>Eukaryota</taxon>
        <taxon>Metazoa</taxon>
        <taxon>Chordata</taxon>
        <taxon>Tunicata</taxon>
        <taxon>Appendicularia</taxon>
        <taxon>Copelata</taxon>
        <taxon>Oikopleuridae</taxon>
        <taxon>Oikopleura</taxon>
    </lineage>
</organism>
<evidence type="ECO:0000313" key="3">
    <source>
        <dbReference type="Proteomes" id="UP000001307"/>
    </source>
</evidence>
<dbReference type="SMART" id="SM00192">
    <property type="entry name" value="LDLa"/>
    <property type="match status" value="1"/>
</dbReference>
<proteinExistence type="predicted"/>
<dbReference type="EMBL" id="FN653052">
    <property type="protein sequence ID" value="CBY19593.1"/>
    <property type="molecule type" value="Genomic_DNA"/>
</dbReference>
<dbReference type="OrthoDB" id="2019384at2759"/>
<dbReference type="InterPro" id="IPR020339">
    <property type="entry name" value="C20orf85-like"/>
</dbReference>
<dbReference type="InterPro" id="IPR036055">
    <property type="entry name" value="LDL_receptor-like_sf"/>
</dbReference>
<dbReference type="AlphaFoldDB" id="E4XHN6"/>
<dbReference type="SUPFAM" id="SSF57424">
    <property type="entry name" value="LDL receptor-like module"/>
    <property type="match status" value="1"/>
</dbReference>
<dbReference type="Pfam" id="PF00057">
    <property type="entry name" value="Ldl_recept_a"/>
    <property type="match status" value="1"/>
</dbReference>
<accession>E4XHN6</accession>
<dbReference type="CDD" id="cd00112">
    <property type="entry name" value="LDLa"/>
    <property type="match status" value="1"/>
</dbReference>
<evidence type="ECO:0000313" key="2">
    <source>
        <dbReference type="EMBL" id="CBY19593.1"/>
    </source>
</evidence>